<proteinExistence type="predicted"/>
<evidence type="ECO:0000256" key="3">
    <source>
        <dbReference type="ARBA" id="ARBA00023163"/>
    </source>
</evidence>
<evidence type="ECO:0000313" key="6">
    <source>
        <dbReference type="Proteomes" id="UP000189369"/>
    </source>
</evidence>
<keyword evidence="2" id="KW-0238">DNA-binding</keyword>
<reference evidence="5 6" key="1">
    <citation type="submission" date="2017-01" db="EMBL/GenBank/DDBJ databases">
        <title>Complete Genome Sequence of Paenalcaligenes hominis, Isolated from a paraplegic Patient with neurogenic bladder.</title>
        <authorList>
            <person name="Mukhopadhyay R."/>
            <person name="Joaquin J."/>
            <person name="Hogue R."/>
            <person name="Kilaru A."/>
            <person name="Jospin G."/>
            <person name="Mars K."/>
            <person name="Eisen J.A."/>
            <person name="Chaturvedi V."/>
        </authorList>
    </citation>
    <scope>NUCLEOTIDE SEQUENCE [LARGE SCALE GENOMIC DNA]</scope>
    <source>
        <strain evidence="5 6">15S00501</strain>
    </source>
</reference>
<dbReference type="AlphaFoldDB" id="A0A1U9K081"/>
<dbReference type="Proteomes" id="UP000189369">
    <property type="component" value="Chromosome"/>
</dbReference>
<dbReference type="Pfam" id="PF12833">
    <property type="entry name" value="HTH_18"/>
    <property type="match status" value="1"/>
</dbReference>
<sequence length="320" mass="36793">MQHLLHQYDQLRSTNLDQVQQHIAHILCPHQLHLSAKQRLNTELYYRASSRLGFGRLRYGADVHIAPEPLQGFYLLQIPIQGHERIQLGTKQFESHQDCASMLNPDDEFSMEHSQEANKLFIRICKHSLEQFYLHHYQRPLQSVLHFTVLHALNTPVGQSIWHLMQWLFQESSQGSLFDQPTSAQRLEDIFLAHLLDLWGHDQPPKPLSLAPITPQAIKQAKAFIDEHLAQPLTVPRIATAVGMSTRSLYAGFNEYVGQSPMQFVKQRRLEQVRALLLQADPTQHTVTQLAMQCGFSHLGLFAKDYQQRYGERPSATLLS</sequence>
<dbReference type="InterPro" id="IPR050204">
    <property type="entry name" value="AraC_XylS_family_regulators"/>
</dbReference>
<evidence type="ECO:0000259" key="4">
    <source>
        <dbReference type="PROSITE" id="PS01124"/>
    </source>
</evidence>
<dbReference type="KEGG" id="phn:PAEH1_07720"/>
<evidence type="ECO:0000313" key="5">
    <source>
        <dbReference type="EMBL" id="AQS51473.1"/>
    </source>
</evidence>
<dbReference type="EMBL" id="CP019697">
    <property type="protein sequence ID" value="AQS51473.1"/>
    <property type="molecule type" value="Genomic_DNA"/>
</dbReference>
<dbReference type="SMART" id="SM00342">
    <property type="entry name" value="HTH_ARAC"/>
    <property type="match status" value="1"/>
</dbReference>
<protein>
    <recommendedName>
        <fullName evidence="4">HTH araC/xylS-type domain-containing protein</fullName>
    </recommendedName>
</protein>
<name>A0A1U9K081_9BURK</name>
<dbReference type="PANTHER" id="PTHR46796">
    <property type="entry name" value="HTH-TYPE TRANSCRIPTIONAL ACTIVATOR RHAS-RELATED"/>
    <property type="match status" value="1"/>
</dbReference>
<evidence type="ECO:0000256" key="2">
    <source>
        <dbReference type="ARBA" id="ARBA00023125"/>
    </source>
</evidence>
<dbReference type="OrthoDB" id="185346at2"/>
<feature type="domain" description="HTH araC/xylS-type" evidence="4">
    <location>
        <begin position="219"/>
        <end position="320"/>
    </location>
</feature>
<dbReference type="SUPFAM" id="SSF46689">
    <property type="entry name" value="Homeodomain-like"/>
    <property type="match status" value="2"/>
</dbReference>
<dbReference type="Gene3D" id="1.10.10.60">
    <property type="entry name" value="Homeodomain-like"/>
    <property type="match status" value="1"/>
</dbReference>
<evidence type="ECO:0000256" key="1">
    <source>
        <dbReference type="ARBA" id="ARBA00023015"/>
    </source>
</evidence>
<gene>
    <name evidence="5" type="ORF">PAEH1_07720</name>
</gene>
<dbReference type="STRING" id="643674.PAEH1_07720"/>
<organism evidence="5 6">
    <name type="scientific">Paenalcaligenes hominis</name>
    <dbReference type="NCBI Taxonomy" id="643674"/>
    <lineage>
        <taxon>Bacteria</taxon>
        <taxon>Pseudomonadati</taxon>
        <taxon>Pseudomonadota</taxon>
        <taxon>Betaproteobacteria</taxon>
        <taxon>Burkholderiales</taxon>
        <taxon>Alcaligenaceae</taxon>
        <taxon>Paenalcaligenes</taxon>
    </lineage>
</organism>
<keyword evidence="3" id="KW-0804">Transcription</keyword>
<dbReference type="GO" id="GO:0043565">
    <property type="term" value="F:sequence-specific DNA binding"/>
    <property type="evidence" value="ECO:0007669"/>
    <property type="project" value="InterPro"/>
</dbReference>
<keyword evidence="1" id="KW-0805">Transcription regulation</keyword>
<dbReference type="Pfam" id="PF14525">
    <property type="entry name" value="AraC_binding_2"/>
    <property type="match status" value="1"/>
</dbReference>
<dbReference type="GO" id="GO:0003700">
    <property type="term" value="F:DNA-binding transcription factor activity"/>
    <property type="evidence" value="ECO:0007669"/>
    <property type="project" value="InterPro"/>
</dbReference>
<accession>A0A1U9K081</accession>
<dbReference type="PROSITE" id="PS01124">
    <property type="entry name" value="HTH_ARAC_FAMILY_2"/>
    <property type="match status" value="1"/>
</dbReference>
<dbReference type="InterPro" id="IPR035418">
    <property type="entry name" value="AraC-bd_2"/>
</dbReference>
<dbReference type="InterPro" id="IPR009057">
    <property type="entry name" value="Homeodomain-like_sf"/>
</dbReference>
<dbReference type="InterPro" id="IPR018060">
    <property type="entry name" value="HTH_AraC"/>
</dbReference>